<evidence type="ECO:0000313" key="1">
    <source>
        <dbReference type="EMBL" id="MFD1589454.1"/>
    </source>
</evidence>
<proteinExistence type="predicted"/>
<evidence type="ECO:0000313" key="2">
    <source>
        <dbReference type="Proteomes" id="UP001597119"/>
    </source>
</evidence>
<dbReference type="AlphaFoldDB" id="A0ABD6CHZ0"/>
<reference evidence="1 2" key="1">
    <citation type="journal article" date="2019" name="Int. J. Syst. Evol. Microbiol.">
        <title>The Global Catalogue of Microorganisms (GCM) 10K type strain sequencing project: providing services to taxonomists for standard genome sequencing and annotation.</title>
        <authorList>
            <consortium name="The Broad Institute Genomics Platform"/>
            <consortium name="The Broad Institute Genome Sequencing Center for Infectious Disease"/>
            <person name="Wu L."/>
            <person name="Ma J."/>
        </authorList>
    </citation>
    <scope>NUCLEOTIDE SEQUENCE [LARGE SCALE GENOMIC DNA]</scope>
    <source>
        <strain evidence="1 2">CGMCC 1.12125</strain>
    </source>
</reference>
<comment type="caution">
    <text evidence="1">The sequence shown here is derived from an EMBL/GenBank/DDBJ whole genome shotgun (WGS) entry which is preliminary data.</text>
</comment>
<accession>A0ABD6CHZ0</accession>
<dbReference type="Proteomes" id="UP001597119">
    <property type="component" value="Unassembled WGS sequence"/>
</dbReference>
<organism evidence="1 2">
    <name type="scientific">Halorientalis brevis</name>
    <dbReference type="NCBI Taxonomy" id="1126241"/>
    <lineage>
        <taxon>Archaea</taxon>
        <taxon>Methanobacteriati</taxon>
        <taxon>Methanobacteriota</taxon>
        <taxon>Stenosarchaea group</taxon>
        <taxon>Halobacteria</taxon>
        <taxon>Halobacteriales</taxon>
        <taxon>Haloarculaceae</taxon>
        <taxon>Halorientalis</taxon>
    </lineage>
</organism>
<dbReference type="EMBL" id="JBHUDJ010000015">
    <property type="protein sequence ID" value="MFD1589454.1"/>
    <property type="molecule type" value="Genomic_DNA"/>
</dbReference>
<gene>
    <name evidence="1" type="ORF">ACFR9U_20960</name>
</gene>
<keyword evidence="2" id="KW-1185">Reference proteome</keyword>
<protein>
    <submittedName>
        <fullName evidence="1">Uncharacterized protein</fullName>
    </submittedName>
</protein>
<sequence>MTTLSNYGVFETLRTDLKWDVVIFEFGRHTYHWFDDVDPDKVSFLGSLDAAFGEVVALLSRGLVERIHMPLSLPDDDIEPIPRAIGDGISIRSKTDEYPDVPRFYP</sequence>
<name>A0ABD6CHZ0_9EURY</name>
<dbReference type="RefSeq" id="WP_247381080.1">
    <property type="nucleotide sequence ID" value="NZ_JALLGV010000009.1"/>
</dbReference>